<dbReference type="PRINTS" id="PR00160">
    <property type="entry name" value="GLUTAREDOXIN"/>
</dbReference>
<dbReference type="PANTHER" id="PTHR34386:SF1">
    <property type="entry name" value="GLUTAREDOXIN-LIKE PROTEIN NRDH"/>
    <property type="match status" value="1"/>
</dbReference>
<evidence type="ECO:0000313" key="2">
    <source>
        <dbReference type="EMBL" id="WDE00781.1"/>
    </source>
</evidence>
<gene>
    <name evidence="2" type="ORF">SG35_009180</name>
</gene>
<dbReference type="GO" id="GO:0009055">
    <property type="term" value="F:electron transfer activity"/>
    <property type="evidence" value="ECO:0007669"/>
    <property type="project" value="TreeGrafter"/>
</dbReference>
<dbReference type="InterPro" id="IPR051548">
    <property type="entry name" value="Grx-like_ET"/>
</dbReference>
<keyword evidence="3" id="KW-1185">Reference proteome</keyword>
<dbReference type="Proteomes" id="UP000032568">
    <property type="component" value="Chromosome"/>
</dbReference>
<dbReference type="InterPro" id="IPR014025">
    <property type="entry name" value="Glutaredoxin_subgr"/>
</dbReference>
<feature type="domain" description="Glutaredoxin" evidence="1">
    <location>
        <begin position="4"/>
        <end position="61"/>
    </location>
</feature>
<name>A0AAF0C568_9GAMM</name>
<proteinExistence type="predicted"/>
<protein>
    <submittedName>
        <fullName evidence="2">Glutaredoxin family protein</fullName>
    </submittedName>
</protein>
<accession>A0AAF0C568</accession>
<dbReference type="PANTHER" id="PTHR34386">
    <property type="entry name" value="GLUTAREDOXIN"/>
    <property type="match status" value="1"/>
</dbReference>
<reference evidence="2 3" key="2">
    <citation type="journal article" date="2022" name="Mar. Drugs">
        <title>Bioassay-Guided Fractionation Leads to the Detection of Cholic Acid Generated by the Rare Thalassomonas sp.</title>
        <authorList>
            <person name="Pheiffer F."/>
            <person name="Schneider Y.K."/>
            <person name="Hansen E.H."/>
            <person name="Andersen J.H."/>
            <person name="Isaksson J."/>
            <person name="Busche T."/>
            <person name="R C."/>
            <person name="Kalinowski J."/>
            <person name="Zyl L.V."/>
            <person name="Trindade M."/>
        </authorList>
    </citation>
    <scope>NUCLEOTIDE SEQUENCE [LARGE SCALE GENOMIC DNA]</scope>
    <source>
        <strain evidence="2 3">A5K-106</strain>
    </source>
</reference>
<dbReference type="EMBL" id="CP059735">
    <property type="protein sequence ID" value="WDE00781.1"/>
    <property type="molecule type" value="Genomic_DNA"/>
</dbReference>
<dbReference type="InterPro" id="IPR036249">
    <property type="entry name" value="Thioredoxin-like_sf"/>
</dbReference>
<reference evidence="2 3" key="1">
    <citation type="journal article" date="2015" name="Genome Announc.">
        <title>Draft Genome Sequences of Marine Isolates of Thalassomonas viridans and Thalassomonas actiniarum.</title>
        <authorList>
            <person name="Olonade I."/>
            <person name="van Zyl L.J."/>
            <person name="Trindade M."/>
        </authorList>
    </citation>
    <scope>NUCLEOTIDE SEQUENCE [LARGE SCALE GENOMIC DNA]</scope>
    <source>
        <strain evidence="2 3">A5K-106</strain>
    </source>
</reference>
<organism evidence="2 3">
    <name type="scientific">Thalassomonas actiniarum</name>
    <dbReference type="NCBI Taxonomy" id="485447"/>
    <lineage>
        <taxon>Bacteria</taxon>
        <taxon>Pseudomonadati</taxon>
        <taxon>Pseudomonadota</taxon>
        <taxon>Gammaproteobacteria</taxon>
        <taxon>Alteromonadales</taxon>
        <taxon>Colwelliaceae</taxon>
        <taxon>Thalassomonas</taxon>
    </lineage>
</organism>
<dbReference type="Pfam" id="PF00462">
    <property type="entry name" value="Glutaredoxin"/>
    <property type="match status" value="1"/>
</dbReference>
<dbReference type="Gene3D" id="3.40.30.10">
    <property type="entry name" value="Glutaredoxin"/>
    <property type="match status" value="1"/>
</dbReference>
<dbReference type="InterPro" id="IPR002109">
    <property type="entry name" value="Glutaredoxin"/>
</dbReference>
<dbReference type="SUPFAM" id="SSF52833">
    <property type="entry name" value="Thioredoxin-like"/>
    <property type="match status" value="1"/>
</dbReference>
<evidence type="ECO:0000259" key="1">
    <source>
        <dbReference type="Pfam" id="PF00462"/>
    </source>
</evidence>
<evidence type="ECO:0000313" key="3">
    <source>
        <dbReference type="Proteomes" id="UP000032568"/>
    </source>
</evidence>
<dbReference type="KEGG" id="tact:SG35_009180"/>
<dbReference type="AlphaFoldDB" id="A0AAF0C568"/>
<dbReference type="RefSeq" id="WP_044832408.1">
    <property type="nucleotide sequence ID" value="NZ_CP059735.1"/>
</dbReference>
<sequence length="81" mass="9067">MSKIEIYTRPGCGYCTHAKRLLAGQGLSFVEYDVYQHPQYLARMQLRTPGNTYPQILINDVAIGGFSELLAMQESKLLPGC</sequence>
<dbReference type="PROSITE" id="PS51354">
    <property type="entry name" value="GLUTAREDOXIN_2"/>
    <property type="match status" value="1"/>
</dbReference>
<dbReference type="GO" id="GO:0045454">
    <property type="term" value="P:cell redox homeostasis"/>
    <property type="evidence" value="ECO:0007669"/>
    <property type="project" value="TreeGrafter"/>
</dbReference>